<feature type="signal peptide" evidence="1">
    <location>
        <begin position="1"/>
        <end position="23"/>
    </location>
</feature>
<reference evidence="2 3" key="1">
    <citation type="submission" date="2011-04" db="EMBL/GenBank/DDBJ databases">
        <title>The complete genome of Thermodesulfobium narugense DSM 14796.</title>
        <authorList>
            <consortium name="US DOE Joint Genome Institute (JGI-PGF)"/>
            <person name="Lucas S."/>
            <person name="Han J."/>
            <person name="Lapidus A."/>
            <person name="Bruce D."/>
            <person name="Goodwin L."/>
            <person name="Pitluck S."/>
            <person name="Peters L."/>
            <person name="Kyrpides N."/>
            <person name="Mavromatis K."/>
            <person name="Pagani I."/>
            <person name="Ivanova N."/>
            <person name="Ovchinnikova G."/>
            <person name="Zhang X."/>
            <person name="Saunders L."/>
            <person name="Detter J.C."/>
            <person name="Tapia R."/>
            <person name="Han C."/>
            <person name="Land M."/>
            <person name="Hauser L."/>
            <person name="Markowitz V."/>
            <person name="Cheng J.-F."/>
            <person name="Hugenholtz P."/>
            <person name="Woyke T."/>
            <person name="Wu D."/>
            <person name="Spring S."/>
            <person name="Schroeder M."/>
            <person name="Brambilla E."/>
            <person name="Klenk H.-P."/>
            <person name="Eisen J.A."/>
        </authorList>
    </citation>
    <scope>NUCLEOTIDE SEQUENCE [LARGE SCALE GENOMIC DNA]</scope>
    <source>
        <strain evidence="2 3">DSM 14796</strain>
    </source>
</reference>
<dbReference type="OrthoDB" id="9799897at2"/>
<name>M1E537_9BACT</name>
<keyword evidence="3" id="KW-1185">Reference proteome</keyword>
<proteinExistence type="predicted"/>
<keyword evidence="1" id="KW-0732">Signal</keyword>
<gene>
    <name evidence="2" type="ORF">Thena_1161</name>
</gene>
<dbReference type="STRING" id="747365.Thena_1161"/>
<sequence length="368" mass="42213">MKLLKFFPVFSIFLIFLFSVSFASVSYASIECGQNDINCVLTSIDKSDYVKFTKSETEYGLNIEESKFTIEANNSGDNITPWFLGHQIPEEAKYYVKGTLTLFRGFKETPENSIFKTLVEQYPDLRNKDLSSLVGESFECIFKTKDELKDFLTNGLNEKYVSDGKLISDLEKIENIKSENWRPIEHTVVKKPAIYLYPTADSTITVSIDPNGTITKTIPDYKGKWTVNVTKNGKIDKKYDYLFYEATLNDSFTPSEGWIVSYNDLSLFFDKFLPILGLNKKEAAQFKEYWLKNLKRANYYLISPVSKEFIENNLKLEVTPNPDTVIRVILYFSPLDNPINIQTPVLEKPTRNGFTVVEWGGILGDKVK</sequence>
<dbReference type="RefSeq" id="WP_013756503.1">
    <property type="nucleotide sequence ID" value="NC_015499.1"/>
</dbReference>
<dbReference type="EMBL" id="CP002690">
    <property type="protein sequence ID" value="AEE14782.1"/>
    <property type="molecule type" value="Genomic_DNA"/>
</dbReference>
<dbReference type="eggNOG" id="COG4991">
    <property type="taxonomic scope" value="Bacteria"/>
</dbReference>
<evidence type="ECO:0000313" key="3">
    <source>
        <dbReference type="Proteomes" id="UP000011765"/>
    </source>
</evidence>
<organism evidence="2 3">
    <name type="scientific">Thermodesulfobium narugense DSM 14796</name>
    <dbReference type="NCBI Taxonomy" id="747365"/>
    <lineage>
        <taxon>Bacteria</taxon>
        <taxon>Pseudomonadati</taxon>
        <taxon>Thermodesulfobiota</taxon>
        <taxon>Thermodesulfobiia</taxon>
        <taxon>Thermodesulfobiales</taxon>
        <taxon>Thermodesulfobiaceae</taxon>
        <taxon>Thermodesulfobium</taxon>
    </lineage>
</organism>
<protein>
    <submittedName>
        <fullName evidence="2">Uncharacterized protein</fullName>
    </submittedName>
</protein>
<dbReference type="AlphaFoldDB" id="M1E537"/>
<dbReference type="HOGENOM" id="CLU_752132_0_0_9"/>
<feature type="chain" id="PRO_5038725642" evidence="1">
    <location>
        <begin position="24"/>
        <end position="368"/>
    </location>
</feature>
<dbReference type="Proteomes" id="UP000011765">
    <property type="component" value="Chromosome"/>
</dbReference>
<accession>M1E537</accession>
<evidence type="ECO:0000256" key="1">
    <source>
        <dbReference type="SAM" id="SignalP"/>
    </source>
</evidence>
<dbReference type="KEGG" id="tnr:Thena_1161"/>
<evidence type="ECO:0000313" key="2">
    <source>
        <dbReference type="EMBL" id="AEE14782.1"/>
    </source>
</evidence>